<dbReference type="OrthoDB" id="9792500at2"/>
<dbReference type="STRING" id="58117.SAMN05421833_112103"/>
<dbReference type="PRINTS" id="PR01438">
    <property type="entry name" value="UNVRSLSTRESS"/>
</dbReference>
<dbReference type="InterPro" id="IPR006015">
    <property type="entry name" value="Universal_stress_UspA"/>
</dbReference>
<evidence type="ECO:0000259" key="2">
    <source>
        <dbReference type="Pfam" id="PF00582"/>
    </source>
</evidence>
<dbReference type="EMBL" id="FTNI01000012">
    <property type="protein sequence ID" value="SIR65162.1"/>
    <property type="molecule type" value="Genomic_DNA"/>
</dbReference>
<evidence type="ECO:0000313" key="4">
    <source>
        <dbReference type="Proteomes" id="UP000186096"/>
    </source>
</evidence>
<dbReference type="Gene3D" id="3.40.50.620">
    <property type="entry name" value="HUPs"/>
    <property type="match status" value="1"/>
</dbReference>
<dbReference type="AlphaFoldDB" id="A0A1N7CNJ6"/>
<dbReference type="InterPro" id="IPR006016">
    <property type="entry name" value="UspA"/>
</dbReference>
<keyword evidence="4" id="KW-1185">Reference proteome</keyword>
<name>A0A1N7CNJ6_9ACTN</name>
<dbReference type="RefSeq" id="WP_076436160.1">
    <property type="nucleotide sequence ID" value="NZ_CP192071.1"/>
</dbReference>
<dbReference type="InterPro" id="IPR014729">
    <property type="entry name" value="Rossmann-like_a/b/a_fold"/>
</dbReference>
<sequence length="137" mass="14390">MYTRILAAIDGSDRADRVIRAVTDLARLTGAAVHVLHAEESEAVYDQVVALEDDATARAVVDQALAPLRAAGIEADGEVVNVLHEGVPDAVLDRARAMKADLIVLGPRHHGRLGALLGGSVSHEVGLHTPTSLLLVL</sequence>
<dbReference type="Proteomes" id="UP000186096">
    <property type="component" value="Unassembled WGS sequence"/>
</dbReference>
<dbReference type="PANTHER" id="PTHR46268:SF6">
    <property type="entry name" value="UNIVERSAL STRESS PROTEIN UP12"/>
    <property type="match status" value="1"/>
</dbReference>
<dbReference type="SUPFAM" id="SSF52402">
    <property type="entry name" value="Adenine nucleotide alpha hydrolases-like"/>
    <property type="match status" value="1"/>
</dbReference>
<proteinExistence type="inferred from homology"/>
<accession>A0A1N7CNJ6</accession>
<reference evidence="4" key="1">
    <citation type="submission" date="2017-01" db="EMBL/GenBank/DDBJ databases">
        <authorList>
            <person name="Varghese N."/>
            <person name="Submissions S."/>
        </authorList>
    </citation>
    <scope>NUCLEOTIDE SEQUENCE [LARGE SCALE GENOMIC DNA]</scope>
    <source>
        <strain evidence="4">ATCC 12950</strain>
    </source>
</reference>
<gene>
    <name evidence="3" type="ORF">SAMN05421833_112103</name>
</gene>
<feature type="domain" description="UspA" evidence="2">
    <location>
        <begin position="1"/>
        <end position="136"/>
    </location>
</feature>
<evidence type="ECO:0000256" key="1">
    <source>
        <dbReference type="ARBA" id="ARBA00008791"/>
    </source>
</evidence>
<dbReference type="CDD" id="cd00293">
    <property type="entry name" value="USP-like"/>
    <property type="match status" value="1"/>
</dbReference>
<dbReference type="PANTHER" id="PTHR46268">
    <property type="entry name" value="STRESS RESPONSE PROTEIN NHAX"/>
    <property type="match status" value="1"/>
</dbReference>
<evidence type="ECO:0000313" key="3">
    <source>
        <dbReference type="EMBL" id="SIR65162.1"/>
    </source>
</evidence>
<protein>
    <submittedName>
        <fullName evidence="3">Nucleotide-binding universal stress protein, UspA family</fullName>
    </submittedName>
</protein>
<dbReference type="Pfam" id="PF00582">
    <property type="entry name" value="Usp"/>
    <property type="match status" value="1"/>
</dbReference>
<organism evidence="3 4">
    <name type="scientific">Microbispora rosea</name>
    <dbReference type="NCBI Taxonomy" id="58117"/>
    <lineage>
        <taxon>Bacteria</taxon>
        <taxon>Bacillati</taxon>
        <taxon>Actinomycetota</taxon>
        <taxon>Actinomycetes</taxon>
        <taxon>Streptosporangiales</taxon>
        <taxon>Streptosporangiaceae</taxon>
        <taxon>Microbispora</taxon>
    </lineage>
</organism>
<comment type="similarity">
    <text evidence="1">Belongs to the universal stress protein A family.</text>
</comment>